<dbReference type="STRING" id="307972.A0A2G8LG89"/>
<keyword evidence="4" id="KW-0808">Transferase</keyword>
<keyword evidence="5" id="KW-0479">Metal-binding</keyword>
<dbReference type="OrthoDB" id="1431934at2759"/>
<dbReference type="AlphaFoldDB" id="A0A2G8LG89"/>
<dbReference type="Pfam" id="PF22191">
    <property type="entry name" value="IBR_1"/>
    <property type="match status" value="1"/>
</dbReference>
<comment type="caution">
    <text evidence="16">The sequence shown here is derived from an EMBL/GenBank/DDBJ whole genome shotgun (WGS) entry which is preliminary data.</text>
</comment>
<comment type="similarity">
    <text evidence="10">Belongs to the RBR family. RNF14 subfamily.</text>
</comment>
<evidence type="ECO:0000313" key="17">
    <source>
        <dbReference type="Proteomes" id="UP000230750"/>
    </source>
</evidence>
<evidence type="ECO:0000256" key="4">
    <source>
        <dbReference type="ARBA" id="ARBA00022679"/>
    </source>
</evidence>
<dbReference type="Pfam" id="PF05773">
    <property type="entry name" value="RWD"/>
    <property type="match status" value="1"/>
</dbReference>
<evidence type="ECO:0000256" key="2">
    <source>
        <dbReference type="ARBA" id="ARBA00004906"/>
    </source>
</evidence>
<dbReference type="GO" id="GO:0061630">
    <property type="term" value="F:ubiquitin protein ligase activity"/>
    <property type="evidence" value="ECO:0007669"/>
    <property type="project" value="UniProtKB-EC"/>
</dbReference>
<dbReference type="PROSITE" id="PS00518">
    <property type="entry name" value="ZF_RING_1"/>
    <property type="match status" value="1"/>
</dbReference>
<feature type="domain" description="RING-type" evidence="13">
    <location>
        <begin position="217"/>
        <end position="263"/>
    </location>
</feature>
<evidence type="ECO:0000259" key="15">
    <source>
        <dbReference type="PROSITE" id="PS51873"/>
    </source>
</evidence>
<dbReference type="InterPro" id="IPR002867">
    <property type="entry name" value="IBR_dom"/>
</dbReference>
<dbReference type="InterPro" id="IPR006575">
    <property type="entry name" value="RWD_dom"/>
</dbReference>
<dbReference type="SMART" id="SM00647">
    <property type="entry name" value="IBR"/>
    <property type="match status" value="1"/>
</dbReference>
<dbReference type="GO" id="GO:0008270">
    <property type="term" value="F:zinc ion binding"/>
    <property type="evidence" value="ECO:0007669"/>
    <property type="project" value="UniProtKB-KW"/>
</dbReference>
<dbReference type="Proteomes" id="UP000230750">
    <property type="component" value="Unassembled WGS sequence"/>
</dbReference>
<dbReference type="SUPFAM" id="SSF57850">
    <property type="entry name" value="RING/U-box"/>
    <property type="match status" value="2"/>
</dbReference>
<dbReference type="CDD" id="cd16628">
    <property type="entry name" value="RING-HC_RBR_RNF14"/>
    <property type="match status" value="1"/>
</dbReference>
<dbReference type="SMART" id="SM00591">
    <property type="entry name" value="RWD"/>
    <property type="match status" value="1"/>
</dbReference>
<evidence type="ECO:0000256" key="6">
    <source>
        <dbReference type="ARBA" id="ARBA00022737"/>
    </source>
</evidence>
<dbReference type="Gene3D" id="1.20.120.1750">
    <property type="match status" value="1"/>
</dbReference>
<organism evidence="16 17">
    <name type="scientific">Stichopus japonicus</name>
    <name type="common">Sea cucumber</name>
    <dbReference type="NCBI Taxonomy" id="307972"/>
    <lineage>
        <taxon>Eukaryota</taxon>
        <taxon>Metazoa</taxon>
        <taxon>Echinodermata</taxon>
        <taxon>Eleutherozoa</taxon>
        <taxon>Echinozoa</taxon>
        <taxon>Holothuroidea</taxon>
        <taxon>Aspidochirotacea</taxon>
        <taxon>Aspidochirotida</taxon>
        <taxon>Stichopodidae</taxon>
        <taxon>Apostichopus</taxon>
    </lineage>
</organism>
<dbReference type="InterPro" id="IPR031127">
    <property type="entry name" value="E3_UB_ligase_RBR"/>
</dbReference>
<dbReference type="PROSITE" id="PS50908">
    <property type="entry name" value="RWD"/>
    <property type="match status" value="1"/>
</dbReference>
<dbReference type="InterPro" id="IPR001841">
    <property type="entry name" value="Znf_RING"/>
</dbReference>
<feature type="coiled-coil region" evidence="12">
    <location>
        <begin position="316"/>
        <end position="352"/>
    </location>
</feature>
<evidence type="ECO:0000259" key="13">
    <source>
        <dbReference type="PROSITE" id="PS50089"/>
    </source>
</evidence>
<dbReference type="PROSITE" id="PS50089">
    <property type="entry name" value="ZF_RING_2"/>
    <property type="match status" value="1"/>
</dbReference>
<evidence type="ECO:0000256" key="3">
    <source>
        <dbReference type="ARBA" id="ARBA00012251"/>
    </source>
</evidence>
<evidence type="ECO:0000256" key="1">
    <source>
        <dbReference type="ARBA" id="ARBA00001798"/>
    </source>
</evidence>
<dbReference type="FunFam" id="3.30.40.10:FF:000137">
    <property type="entry name" value="RanBP-type and C3HC4-type zinc finger-containing protein 1"/>
    <property type="match status" value="1"/>
</dbReference>
<dbReference type="Gene3D" id="3.30.40.10">
    <property type="entry name" value="Zinc/RING finger domain, C3HC4 (zinc finger)"/>
    <property type="match status" value="1"/>
</dbReference>
<dbReference type="EMBL" id="MRZV01000087">
    <property type="protein sequence ID" value="PIK59268.1"/>
    <property type="molecule type" value="Genomic_DNA"/>
</dbReference>
<dbReference type="InterPro" id="IPR017907">
    <property type="entry name" value="Znf_RING_CS"/>
</dbReference>
<dbReference type="CDD" id="cd20354">
    <property type="entry name" value="Rcat_RBR_RNF14"/>
    <property type="match status" value="1"/>
</dbReference>
<accession>A0A2G8LG89</accession>
<keyword evidence="7 11" id="KW-0863">Zinc-finger</keyword>
<evidence type="ECO:0000256" key="12">
    <source>
        <dbReference type="SAM" id="Coils"/>
    </source>
</evidence>
<comment type="catalytic activity">
    <reaction evidence="1">
        <text>[E2 ubiquitin-conjugating enzyme]-S-ubiquitinyl-L-cysteine + [acceptor protein]-L-lysine = [E2 ubiquitin-conjugating enzyme]-L-cysteine + [acceptor protein]-N(6)-ubiquitinyl-L-lysine.</text>
        <dbReference type="EC" id="2.3.2.31"/>
    </reaction>
</comment>
<evidence type="ECO:0000256" key="5">
    <source>
        <dbReference type="ARBA" id="ARBA00022723"/>
    </source>
</evidence>
<proteinExistence type="inferred from homology"/>
<dbReference type="InterPro" id="IPR044066">
    <property type="entry name" value="TRIAD_supradom"/>
</dbReference>
<sequence>MSDTEARNDELLALNGIFDENVFKSDLDKGGEILIHCKLPEDFHLFLRNEESKFACQAGARLEEKEGKVLIPISFLPPLVLRFDYPEDYPSCSAPHYSISCRWLSQQQINVIRQSLDIIWKDNKGEVILFLWADYLENESLNDLALTDEMTIEYEKVEPLFSFNPQSGGNGVIVPNVKGSHRDQIFYASSPESTITEIVNFDLAHKAKIFKTTVFSCGICYSDVQGIDCVSFMPCQHVYCKECVTEHFSVNIKEGRVLGLCCPETDCESMAIPGQVQDLVDESLFQRYDSLLLQTSLDSMDDIFYCPRPGCGEAVIKDKSGEKIELMKRMKREEAERMEQNAEEFLKRELEEIAGEEYVLKKSKRCPSCGFHIQKSGGCNKMTCCRCRTYFCWVCTQSLNNNPYDHFEDPKSKCFHHLYSDLHDDDEWLD</sequence>
<dbReference type="Gene3D" id="3.10.110.10">
    <property type="entry name" value="Ubiquitin Conjugating Enzyme"/>
    <property type="match status" value="1"/>
</dbReference>
<feature type="domain" description="RWD" evidence="14">
    <location>
        <begin position="9"/>
        <end position="143"/>
    </location>
</feature>
<dbReference type="PROSITE" id="PS51873">
    <property type="entry name" value="TRIAD"/>
    <property type="match status" value="1"/>
</dbReference>
<keyword evidence="12" id="KW-0175">Coiled coil</keyword>
<keyword evidence="9" id="KW-0862">Zinc</keyword>
<reference evidence="16 17" key="1">
    <citation type="journal article" date="2017" name="PLoS Biol.">
        <title>The sea cucumber genome provides insights into morphological evolution and visceral regeneration.</title>
        <authorList>
            <person name="Zhang X."/>
            <person name="Sun L."/>
            <person name="Yuan J."/>
            <person name="Sun Y."/>
            <person name="Gao Y."/>
            <person name="Zhang L."/>
            <person name="Li S."/>
            <person name="Dai H."/>
            <person name="Hamel J.F."/>
            <person name="Liu C."/>
            <person name="Yu Y."/>
            <person name="Liu S."/>
            <person name="Lin W."/>
            <person name="Guo K."/>
            <person name="Jin S."/>
            <person name="Xu P."/>
            <person name="Storey K.B."/>
            <person name="Huan P."/>
            <person name="Zhang T."/>
            <person name="Zhou Y."/>
            <person name="Zhang J."/>
            <person name="Lin C."/>
            <person name="Li X."/>
            <person name="Xing L."/>
            <person name="Huo D."/>
            <person name="Sun M."/>
            <person name="Wang L."/>
            <person name="Mercier A."/>
            <person name="Li F."/>
            <person name="Yang H."/>
            <person name="Xiang J."/>
        </authorList>
    </citation>
    <scope>NUCLEOTIDE SEQUENCE [LARGE SCALE GENOMIC DNA]</scope>
    <source>
        <strain evidence="16">Shaxun</strain>
        <tissue evidence="16">Muscle</tissue>
    </source>
</reference>
<keyword evidence="17" id="KW-1185">Reference proteome</keyword>
<evidence type="ECO:0000256" key="11">
    <source>
        <dbReference type="PROSITE-ProRule" id="PRU00175"/>
    </source>
</evidence>
<dbReference type="InterPro" id="IPR047548">
    <property type="entry name" value="Rcat_RBR_RNF14"/>
</dbReference>
<dbReference type="InterPro" id="IPR016135">
    <property type="entry name" value="UBQ-conjugating_enzyme/RWD"/>
</dbReference>
<dbReference type="SUPFAM" id="SSF54495">
    <property type="entry name" value="UBC-like"/>
    <property type="match status" value="1"/>
</dbReference>
<comment type="pathway">
    <text evidence="2">Protein modification; protein ubiquitination.</text>
</comment>
<dbReference type="EC" id="2.3.2.31" evidence="3"/>
<name>A0A2G8LG89_STIJA</name>
<dbReference type="CDD" id="cd23820">
    <property type="entry name" value="RWD_RNF14"/>
    <property type="match status" value="1"/>
</dbReference>
<dbReference type="GO" id="GO:0016567">
    <property type="term" value="P:protein ubiquitination"/>
    <property type="evidence" value="ECO:0007669"/>
    <property type="project" value="InterPro"/>
</dbReference>
<keyword evidence="8" id="KW-0833">Ubl conjugation pathway</keyword>
<dbReference type="PANTHER" id="PTHR11685">
    <property type="entry name" value="RBR FAMILY RING FINGER AND IBR DOMAIN-CONTAINING"/>
    <property type="match status" value="1"/>
</dbReference>
<evidence type="ECO:0000313" key="16">
    <source>
        <dbReference type="EMBL" id="PIK59268.1"/>
    </source>
</evidence>
<evidence type="ECO:0000256" key="9">
    <source>
        <dbReference type="ARBA" id="ARBA00022833"/>
    </source>
</evidence>
<keyword evidence="6" id="KW-0677">Repeat</keyword>
<dbReference type="InterPro" id="IPR031128">
    <property type="entry name" value="RNF14_RING-HC_Zfn"/>
</dbReference>
<protein>
    <recommendedName>
        <fullName evidence="3">RBR-type E3 ubiquitin transferase</fullName>
        <ecNumber evidence="3">2.3.2.31</ecNumber>
    </recommendedName>
</protein>
<gene>
    <name evidence="16" type="ORF">BSL78_03778</name>
</gene>
<evidence type="ECO:0000256" key="8">
    <source>
        <dbReference type="ARBA" id="ARBA00022786"/>
    </source>
</evidence>
<evidence type="ECO:0000259" key="14">
    <source>
        <dbReference type="PROSITE" id="PS50908"/>
    </source>
</evidence>
<evidence type="ECO:0000256" key="10">
    <source>
        <dbReference type="ARBA" id="ARBA00044508"/>
    </source>
</evidence>
<feature type="domain" description="RING-type" evidence="15">
    <location>
        <begin position="213"/>
        <end position="420"/>
    </location>
</feature>
<dbReference type="InterPro" id="IPR013083">
    <property type="entry name" value="Znf_RING/FYVE/PHD"/>
</dbReference>
<evidence type="ECO:0000256" key="7">
    <source>
        <dbReference type="ARBA" id="ARBA00022771"/>
    </source>
</evidence>